<gene>
    <name evidence="1" type="ORF">GSPATT00018156001</name>
</gene>
<dbReference type="RefSeq" id="XP_001451236.1">
    <property type="nucleotide sequence ID" value="XM_001451199.1"/>
</dbReference>
<dbReference type="HOGENOM" id="CLU_2547466_0_0_1"/>
<accession>A0DLC2</accession>
<keyword evidence="2" id="KW-1185">Reference proteome</keyword>
<dbReference type="GeneID" id="5037021"/>
<dbReference type="KEGG" id="ptm:GSPATT00018156001"/>
<name>A0DLC2_PARTE</name>
<proteinExistence type="predicted"/>
<dbReference type="EMBL" id="CT868485">
    <property type="protein sequence ID" value="CAK83839.1"/>
    <property type="molecule type" value="Genomic_DNA"/>
</dbReference>
<dbReference type="Proteomes" id="UP000000600">
    <property type="component" value="Unassembled WGS sequence"/>
</dbReference>
<reference evidence="1 2" key="1">
    <citation type="journal article" date="2006" name="Nature">
        <title>Global trends of whole-genome duplications revealed by the ciliate Paramecium tetraurelia.</title>
        <authorList>
            <consortium name="Genoscope"/>
            <person name="Aury J.-M."/>
            <person name="Jaillon O."/>
            <person name="Duret L."/>
            <person name="Noel B."/>
            <person name="Jubin C."/>
            <person name="Porcel B.M."/>
            <person name="Segurens B."/>
            <person name="Daubin V."/>
            <person name="Anthouard V."/>
            <person name="Aiach N."/>
            <person name="Arnaiz O."/>
            <person name="Billaut A."/>
            <person name="Beisson J."/>
            <person name="Blanc I."/>
            <person name="Bouhouche K."/>
            <person name="Camara F."/>
            <person name="Duharcourt S."/>
            <person name="Guigo R."/>
            <person name="Gogendeau D."/>
            <person name="Katinka M."/>
            <person name="Keller A.-M."/>
            <person name="Kissmehl R."/>
            <person name="Klotz C."/>
            <person name="Koll F."/>
            <person name="Le Moue A."/>
            <person name="Lepere C."/>
            <person name="Malinsky S."/>
            <person name="Nowacki M."/>
            <person name="Nowak J.K."/>
            <person name="Plattner H."/>
            <person name="Poulain J."/>
            <person name="Ruiz F."/>
            <person name="Serrano V."/>
            <person name="Zagulski M."/>
            <person name="Dessen P."/>
            <person name="Betermier M."/>
            <person name="Weissenbach J."/>
            <person name="Scarpelli C."/>
            <person name="Schachter V."/>
            <person name="Sperling L."/>
            <person name="Meyer E."/>
            <person name="Cohen J."/>
            <person name="Wincker P."/>
        </authorList>
    </citation>
    <scope>NUCLEOTIDE SEQUENCE [LARGE SCALE GENOMIC DNA]</scope>
    <source>
        <strain evidence="1 2">Stock d4-2</strain>
    </source>
</reference>
<dbReference type="AlphaFoldDB" id="A0DLC2"/>
<evidence type="ECO:0000313" key="1">
    <source>
        <dbReference type="EMBL" id="CAK83839.1"/>
    </source>
</evidence>
<sequence>MNQLYKLTPQELAIRKDIVVLSDKGLRFREEIKSQGQFDLDDFHLPQSNSAILRVQSIHQKISHIQEGLCSKEKNQLNCWLLI</sequence>
<dbReference type="InParanoid" id="A0DLC2"/>
<evidence type="ECO:0000313" key="2">
    <source>
        <dbReference type="Proteomes" id="UP000000600"/>
    </source>
</evidence>
<dbReference type="OrthoDB" id="10063692at2759"/>
<organism evidence="1 2">
    <name type="scientific">Paramecium tetraurelia</name>
    <dbReference type="NCBI Taxonomy" id="5888"/>
    <lineage>
        <taxon>Eukaryota</taxon>
        <taxon>Sar</taxon>
        <taxon>Alveolata</taxon>
        <taxon>Ciliophora</taxon>
        <taxon>Intramacronucleata</taxon>
        <taxon>Oligohymenophorea</taxon>
        <taxon>Peniculida</taxon>
        <taxon>Parameciidae</taxon>
        <taxon>Paramecium</taxon>
    </lineage>
</organism>
<protein>
    <submittedName>
        <fullName evidence="1">Uncharacterized protein</fullName>
    </submittedName>
</protein>